<accession>T0L3F4</accession>
<dbReference type="Pfam" id="PF13181">
    <property type="entry name" value="TPR_8"/>
    <property type="match status" value="2"/>
</dbReference>
<keyword evidence="2" id="KW-1185">Reference proteome</keyword>
<sequence length="486" mass="58539">MLQQWYMFLYDLDLNNSSLLIAEYLHKKHGSFDSLKYVILNLYKLNCQERILDIMEKENKCLEDIELRIIFYKCSIKNENTISCNMLNNNSISNCKSANNYDNLKFNADFYKSVEMFWKALTKSDINRRNLLIESYKIYSYNIEPLYFLILEELINDVELINLIDLNPYKEVLKEIFTVKYNSEFYHPFYIFLYSKYLYVEEDEFKLFNLSHSSYKLYKHSIFTYLSLGLYFIFKKQYKEAKKILLIWISKNTTDLFIIYLYLGICYSKLRECENSISCFNICNKKMNCTWKSYYYLAYEYLKMTNIEKSKFFYKEGLNVDNNIKIQEGYIILLIYCEDYKEALLYLSNTEHNKTANNDMYKNLKIENTYLNYAFNYTNENLNNNFNLLRCYCNLFLGNINESKKYLNLCLKDYRYYCTLGYIEHLTDNIDNACDAYNKSLLLKESSVVNNLINSAFERDKENDVYNSCTEIFEFLFINNMEIEVI</sequence>
<evidence type="ECO:0000313" key="1">
    <source>
        <dbReference type="EMBL" id="EQB62007.1"/>
    </source>
</evidence>
<proteinExistence type="predicted"/>
<reference evidence="1 2" key="1">
    <citation type="journal article" date="2013" name="BMC Genomics">
        <title>Genome sequencing and comparative genomics of honey bee microsporidia, Nosema apis reveal novel insights into host-parasite interactions.</title>
        <authorList>
            <person name="Chen Yp."/>
            <person name="Pettis J.S."/>
            <person name="Zhao Y."/>
            <person name="Liu X."/>
            <person name="Tallon L.J."/>
            <person name="Sadzewicz L.D."/>
            <person name="Li R."/>
            <person name="Zheng H."/>
            <person name="Huang S."/>
            <person name="Zhang X."/>
            <person name="Hamilton M.C."/>
            <person name="Pernal S.F."/>
            <person name="Melathopoulos A.P."/>
            <person name="Yan X."/>
            <person name="Evans J.D."/>
        </authorList>
    </citation>
    <scope>NUCLEOTIDE SEQUENCE [LARGE SCALE GENOMIC DNA]</scope>
    <source>
        <strain evidence="1 2">BRL 01</strain>
    </source>
</reference>
<dbReference type="AlphaFoldDB" id="T0L3F4"/>
<dbReference type="Gene3D" id="1.25.40.10">
    <property type="entry name" value="Tetratricopeptide repeat domain"/>
    <property type="match status" value="1"/>
</dbReference>
<dbReference type="SMART" id="SM00028">
    <property type="entry name" value="TPR"/>
    <property type="match status" value="3"/>
</dbReference>
<gene>
    <name evidence="1" type="ORF">NAPIS_ORF00424</name>
</gene>
<protein>
    <submittedName>
        <fullName evidence="1">Component of the 20s cyclosome anaphase-promoting complex</fullName>
    </submittedName>
</protein>
<evidence type="ECO:0000313" key="2">
    <source>
        <dbReference type="Proteomes" id="UP000053780"/>
    </source>
</evidence>
<dbReference type="EMBL" id="KE647051">
    <property type="protein sequence ID" value="EQB62007.1"/>
    <property type="molecule type" value="Genomic_DNA"/>
</dbReference>
<dbReference type="Proteomes" id="UP000053780">
    <property type="component" value="Unassembled WGS sequence"/>
</dbReference>
<dbReference type="InterPro" id="IPR011990">
    <property type="entry name" value="TPR-like_helical_dom_sf"/>
</dbReference>
<dbReference type="OrthoDB" id="10006270at2759"/>
<organism evidence="1 2">
    <name type="scientific">Vairimorpha apis BRL 01</name>
    <dbReference type="NCBI Taxonomy" id="1037528"/>
    <lineage>
        <taxon>Eukaryota</taxon>
        <taxon>Fungi</taxon>
        <taxon>Fungi incertae sedis</taxon>
        <taxon>Microsporidia</taxon>
        <taxon>Nosematidae</taxon>
        <taxon>Vairimorpha</taxon>
    </lineage>
</organism>
<dbReference type="InterPro" id="IPR019734">
    <property type="entry name" value="TPR_rpt"/>
</dbReference>
<dbReference type="VEuPathDB" id="MicrosporidiaDB:NAPIS_ORF00424"/>
<dbReference type="HOGENOM" id="CLU_594506_0_0_1"/>
<dbReference type="SUPFAM" id="SSF48452">
    <property type="entry name" value="TPR-like"/>
    <property type="match status" value="1"/>
</dbReference>
<name>T0L3F4_9MICR</name>